<feature type="region of interest" description="Disordered" evidence="1">
    <location>
        <begin position="559"/>
        <end position="585"/>
    </location>
</feature>
<dbReference type="RefSeq" id="XP_007747298.1">
    <property type="nucleotide sequence ID" value="XM_007749108.1"/>
</dbReference>
<proteinExistence type="predicted"/>
<dbReference type="AlphaFoldDB" id="W9WKQ2"/>
<evidence type="ECO:0000259" key="2">
    <source>
        <dbReference type="Pfam" id="PF23394"/>
    </source>
</evidence>
<dbReference type="EMBL" id="AMGX01000013">
    <property type="protein sequence ID" value="EXJ68732.1"/>
    <property type="molecule type" value="Genomic_DNA"/>
</dbReference>
<feature type="domain" description="SAM-like" evidence="3">
    <location>
        <begin position="883"/>
        <end position="956"/>
    </location>
</feature>
<dbReference type="Proteomes" id="UP000019471">
    <property type="component" value="Unassembled WGS sequence"/>
</dbReference>
<keyword evidence="5" id="KW-1185">Reference proteome</keyword>
<comment type="caution">
    <text evidence="4">The sequence shown here is derived from an EMBL/GenBank/DDBJ whole genome shotgun (WGS) entry which is preliminary data.</text>
</comment>
<accession>W9WKQ2</accession>
<evidence type="ECO:0000313" key="4">
    <source>
        <dbReference type="EMBL" id="EXJ68732.1"/>
    </source>
</evidence>
<name>W9WKQ2_9EURO</name>
<evidence type="ECO:0000259" key="3">
    <source>
        <dbReference type="Pfam" id="PF23395"/>
    </source>
</evidence>
<dbReference type="eggNOG" id="ENOG502RXCE">
    <property type="taxonomic scope" value="Eukaryota"/>
</dbReference>
<gene>
    <name evidence="4" type="ORF">A1O5_08526</name>
</gene>
<dbReference type="InterPro" id="IPR055528">
    <property type="entry name" value="DUF7102"/>
</dbReference>
<evidence type="ECO:0000256" key="1">
    <source>
        <dbReference type="SAM" id="MobiDB-lite"/>
    </source>
</evidence>
<dbReference type="OrthoDB" id="3647246at2759"/>
<sequence length="961" mass="108208">MSAPSVLEYARFHGLAIDHTSEDLVTYISQLPLRAVEDDQQLSDLDFSTFSDKFVEPKLRLSQQATSSLAESVLDHYPSINWSHFLPDRHRVQNLKIEEPLLAGDHQTDVRRFRREALSHVDTEEFFEMCSLISSASGQDFQDEWNDIQSGHARRGVEQELEDERCHTTKEALVHLSDSLKDPVSEEMKATILDSFLPMKPRARSLTPLLMSEPLGPRVPSPPDLDFPLRSDEDGDLDNLLLQLEKEMEDKDQILLDGISNASPTMAKHILEGIGDATKLEIEENLRIETICAPLAEHHRERRGLQNLRLNVLMVSSSSQFEKSSEQAAISSPPAEPEQPARASFFTRTAPRSPIVEIQPDSTTTECTVDSSNLGSLEDLLSFTTVMSENVGFEAKQENDLDEKLIKLANRAAEETDTWLRRDKISIPEECLKQPVPQLKPFSVMSPYDGQSTEFLMRKLDEMCLVSPQTGNLQNEMKLNWSPFPSRFIKLELVDSVQDDGKVRSFLDPPQVITKSEQMLWKQPGLRILDTNYESDGEIEEDSELHEDMSKLAEPIVPAKRPKHGSDSPCTSPTKKSSMLDTNGIQNSLSHKKSHAFNVFSTSNALETFLDLRGGRFKRVAQPQPPSANELVDDPIQPTQFEEDSQISSARSLVSKPSGALAELNPSISLVPSTPTEAAYPGDNDEVYPLMELKWPRTILIETATLARYSSLISFLETNGGKQLNMIYRQMSRSNRDAPLSASPDMILNPTTALIFTTLQELNQKSLPGQGIEAGQGMIQSRILRLGYHYTQLFVLVTTLGLEGSMLQSQIDTMTTFVGFCANACHRYGLRVHPIWVLSKYGGRSVETALSKWTWNLACRHGFPETRPCQSLRPEMDTVTLINEETLWEQFLRKAGLNPMAAQVVLGELRRAHPPDMTFDQNWGLRRFVAMHPDERRDIFAEILGRKVVERINAVLDKDWS</sequence>
<dbReference type="Pfam" id="PF23394">
    <property type="entry name" value="DUF7102"/>
    <property type="match status" value="1"/>
</dbReference>
<evidence type="ECO:0000313" key="5">
    <source>
        <dbReference type="Proteomes" id="UP000019471"/>
    </source>
</evidence>
<organism evidence="4 5">
    <name type="scientific">Cladophialophora psammophila CBS 110553</name>
    <dbReference type="NCBI Taxonomy" id="1182543"/>
    <lineage>
        <taxon>Eukaryota</taxon>
        <taxon>Fungi</taxon>
        <taxon>Dikarya</taxon>
        <taxon>Ascomycota</taxon>
        <taxon>Pezizomycotina</taxon>
        <taxon>Eurotiomycetes</taxon>
        <taxon>Chaetothyriomycetidae</taxon>
        <taxon>Chaetothyriales</taxon>
        <taxon>Herpotrichiellaceae</taxon>
        <taxon>Cladophialophora</taxon>
    </lineage>
</organism>
<dbReference type="Pfam" id="PF23395">
    <property type="entry name" value="SAM_6"/>
    <property type="match status" value="1"/>
</dbReference>
<dbReference type="GeneID" id="19193225"/>
<dbReference type="InterPro" id="IPR057559">
    <property type="entry name" value="SAM_6"/>
</dbReference>
<reference evidence="4 5" key="1">
    <citation type="submission" date="2013-03" db="EMBL/GenBank/DDBJ databases">
        <title>The Genome Sequence of Cladophialophora psammophila CBS 110553.</title>
        <authorList>
            <consortium name="The Broad Institute Genomics Platform"/>
            <person name="Cuomo C."/>
            <person name="de Hoog S."/>
            <person name="Gorbushina A."/>
            <person name="Walker B."/>
            <person name="Young S.K."/>
            <person name="Zeng Q."/>
            <person name="Gargeya S."/>
            <person name="Fitzgerald M."/>
            <person name="Haas B."/>
            <person name="Abouelleil A."/>
            <person name="Allen A.W."/>
            <person name="Alvarado L."/>
            <person name="Arachchi H.M."/>
            <person name="Berlin A.M."/>
            <person name="Chapman S.B."/>
            <person name="Gainer-Dewar J."/>
            <person name="Goldberg J."/>
            <person name="Griggs A."/>
            <person name="Gujja S."/>
            <person name="Hansen M."/>
            <person name="Howarth C."/>
            <person name="Imamovic A."/>
            <person name="Ireland A."/>
            <person name="Larimer J."/>
            <person name="McCowan C."/>
            <person name="Murphy C."/>
            <person name="Pearson M."/>
            <person name="Poon T.W."/>
            <person name="Priest M."/>
            <person name="Roberts A."/>
            <person name="Saif S."/>
            <person name="Shea T."/>
            <person name="Sisk P."/>
            <person name="Sykes S."/>
            <person name="Wortman J."/>
            <person name="Nusbaum C."/>
            <person name="Birren B."/>
        </authorList>
    </citation>
    <scope>NUCLEOTIDE SEQUENCE [LARGE SCALE GENOMIC DNA]</scope>
    <source>
        <strain evidence="4 5">CBS 110553</strain>
    </source>
</reference>
<protein>
    <submittedName>
        <fullName evidence="4">Uncharacterized protein</fullName>
    </submittedName>
</protein>
<feature type="domain" description="DUF7102" evidence="2">
    <location>
        <begin position="697"/>
        <end position="865"/>
    </location>
</feature>
<feature type="compositionally biased region" description="Polar residues" evidence="1">
    <location>
        <begin position="568"/>
        <end position="585"/>
    </location>
</feature>
<dbReference type="HOGENOM" id="CLU_005396_1_0_1"/>